<evidence type="ECO:0000256" key="4">
    <source>
        <dbReference type="ARBA" id="ARBA00022679"/>
    </source>
</evidence>
<feature type="transmembrane region" description="Helical" evidence="10">
    <location>
        <begin position="12"/>
        <end position="35"/>
    </location>
</feature>
<dbReference type="AlphaFoldDB" id="A0A640KDY6"/>
<evidence type="ECO:0000256" key="5">
    <source>
        <dbReference type="ARBA" id="ARBA00022692"/>
    </source>
</evidence>
<comment type="caution">
    <text evidence="11">The sequence shown here is derived from an EMBL/GenBank/DDBJ whole genome shotgun (WGS) entry which is preliminary data.</text>
</comment>
<keyword evidence="12" id="KW-1185">Reference proteome</keyword>
<evidence type="ECO:0000256" key="7">
    <source>
        <dbReference type="ARBA" id="ARBA00022989"/>
    </source>
</evidence>
<keyword evidence="5 10" id="KW-0812">Transmembrane</keyword>
<evidence type="ECO:0000256" key="2">
    <source>
        <dbReference type="ARBA" id="ARBA00004922"/>
    </source>
</evidence>
<evidence type="ECO:0000256" key="10">
    <source>
        <dbReference type="SAM" id="Phobius"/>
    </source>
</evidence>
<keyword evidence="8 10" id="KW-0472">Membrane</keyword>
<evidence type="ECO:0000256" key="1">
    <source>
        <dbReference type="ARBA" id="ARBA00004389"/>
    </source>
</evidence>
<evidence type="ECO:0000313" key="12">
    <source>
        <dbReference type="Proteomes" id="UP000419144"/>
    </source>
</evidence>
<dbReference type="Proteomes" id="UP000419144">
    <property type="component" value="Unassembled WGS sequence"/>
</dbReference>
<feature type="compositionally biased region" description="Low complexity" evidence="9">
    <location>
        <begin position="58"/>
        <end position="72"/>
    </location>
</feature>
<evidence type="ECO:0000256" key="9">
    <source>
        <dbReference type="SAM" id="MobiDB-lite"/>
    </source>
</evidence>
<dbReference type="PANTHER" id="PTHR13036:SF0">
    <property type="entry name" value="CHITOBIOSYLDIPHOSPHODOLICHOL BETA-MANNOSYLTRANSFERASE"/>
    <property type="match status" value="1"/>
</dbReference>
<gene>
    <name evidence="11" type="ORF">LtaPh_1809100</name>
</gene>
<dbReference type="VEuPathDB" id="TriTrypDB:LtaPh_1809100"/>
<protein>
    <submittedName>
        <fullName evidence="11">Glycosyltransferase, putative</fullName>
    </submittedName>
</protein>
<evidence type="ECO:0000256" key="3">
    <source>
        <dbReference type="ARBA" id="ARBA00022676"/>
    </source>
</evidence>
<dbReference type="InterPro" id="IPR026051">
    <property type="entry name" value="ALG1-like"/>
</dbReference>
<comment type="pathway">
    <text evidence="2">Protein modification; protein glycosylation.</text>
</comment>
<dbReference type="GO" id="GO:0000030">
    <property type="term" value="F:mannosyltransferase activity"/>
    <property type="evidence" value="ECO:0007669"/>
    <property type="project" value="InterPro"/>
</dbReference>
<proteinExistence type="predicted"/>
<sequence length="873" mass="95136">MFQYEDLMWLISFPLVCAIMMWFSLDLAVLVRVGGGRRRRANARRAIERLIMSSSVSTTTSVVQSPSQVSTPNIDPSSRRRSGSASLENACMGGLGDNSGCEEEHGARHRASSAGGTGTSTTGEIPRHQQHVRQVVIPAALRIATRAVVRRAVVLVGGDFARSPRMQYHAASLARSGLFDEVLLVGLDYGNQLSEDLLTSGEPQPERFIVWEDPATPKRMENAAFDVQARLDSPTPRPGCGCLVSTQYLIAPPSPPEWLQTVFPLIHLHWVVCTVYRVLTLAGLFFFQTMCATATRINEHGQLLVTDLILIQTPPAVPFVLLVKYLVCPLAFLYNSLLYYGVVVPAAWMHPSAMQDVRQQCQLQSLRFTAEAKPPAGGRHGSLAIWRGLTHPSPLRTRCWVFYPSIVVDWHNFGHTILAQNQRPTAAVKMYKLLEMHMCAGHVNVTVSQAMRRALEHAYPWLRCEPAITTAVTVQPQGSASAAASARLKAEEAPLAAVVSPNAVTVLYDVAPSFFRPVQRSRCVREVLERLLLRRGAISSSPPLASASALTKGAGNGAAYALVSKTDLEAMGWGIAGPPAWVYADAAEESVALSALGTSAAAPATMTRVSRRGIMVVGSTSWTEDDDYSMLIQALQRLDHRLRHEVNYRSGSGDSSPSTSRGPADLWVLITGKGNARQRFEDAVRLAKLSSHVVVSTYYAQSYQEYSVLLGAADVGLCLHFSSSGLDLPMKGVDMIGAGLPIMAMQYPSIGELIGSATRVLRTQATRLCNDAVDAPETSRVSGGYTKTVLPTLLECERGWSFCNDADLAFLLSNFIGLPSPSESASDDASSLLRSSPTPLSVMKRRAYEARRRAPTWEENWRRVLLPVLNQVV</sequence>
<comment type="subcellular location">
    <subcellularLocation>
        <location evidence="1">Endoplasmic reticulum membrane</location>
        <topology evidence="1">Single-pass membrane protein</topology>
    </subcellularLocation>
</comment>
<dbReference type="GO" id="GO:0005789">
    <property type="term" value="C:endoplasmic reticulum membrane"/>
    <property type="evidence" value="ECO:0007669"/>
    <property type="project" value="UniProtKB-SubCell"/>
</dbReference>
<feature type="region of interest" description="Disordered" evidence="9">
    <location>
        <begin position="58"/>
        <end position="127"/>
    </location>
</feature>
<dbReference type="EMBL" id="BLBS01000023">
    <property type="protein sequence ID" value="GET87803.1"/>
    <property type="molecule type" value="Genomic_DNA"/>
</dbReference>
<keyword evidence="6" id="KW-0256">Endoplasmic reticulum</keyword>
<reference evidence="11" key="1">
    <citation type="submission" date="2019-11" db="EMBL/GenBank/DDBJ databases">
        <title>Leishmania tarentolae CDS.</title>
        <authorList>
            <person name="Goto Y."/>
            <person name="Yamagishi J."/>
        </authorList>
    </citation>
    <scope>NUCLEOTIDE SEQUENCE [LARGE SCALE GENOMIC DNA]</scope>
    <source>
        <strain evidence="11">Parrot Tar II</strain>
    </source>
</reference>
<name>A0A640KDY6_LEITA</name>
<dbReference type="OrthoDB" id="614844at2759"/>
<evidence type="ECO:0000313" key="11">
    <source>
        <dbReference type="EMBL" id="GET87803.1"/>
    </source>
</evidence>
<evidence type="ECO:0000256" key="8">
    <source>
        <dbReference type="ARBA" id="ARBA00023136"/>
    </source>
</evidence>
<dbReference type="Gene3D" id="3.40.50.2000">
    <property type="entry name" value="Glycogen Phosphorylase B"/>
    <property type="match status" value="1"/>
</dbReference>
<feature type="transmembrane region" description="Helical" evidence="10">
    <location>
        <begin position="268"/>
        <end position="287"/>
    </location>
</feature>
<accession>A0A640KDY6</accession>
<dbReference type="FunFam" id="3.40.50.2000:FF:000419">
    <property type="entry name" value="Putative glycosyltransferase"/>
    <property type="match status" value="1"/>
</dbReference>
<keyword evidence="4" id="KW-0808">Transferase</keyword>
<organism evidence="11 12">
    <name type="scientific">Leishmania tarentolae</name>
    <name type="common">Sauroleishmania tarentolae</name>
    <dbReference type="NCBI Taxonomy" id="5689"/>
    <lineage>
        <taxon>Eukaryota</taxon>
        <taxon>Discoba</taxon>
        <taxon>Euglenozoa</taxon>
        <taxon>Kinetoplastea</taxon>
        <taxon>Metakinetoplastina</taxon>
        <taxon>Trypanosomatida</taxon>
        <taxon>Trypanosomatidae</taxon>
        <taxon>Leishmaniinae</taxon>
        <taxon>Leishmania</taxon>
        <taxon>lizard Leishmania</taxon>
    </lineage>
</organism>
<keyword evidence="7 10" id="KW-1133">Transmembrane helix</keyword>
<evidence type="ECO:0000256" key="6">
    <source>
        <dbReference type="ARBA" id="ARBA00022824"/>
    </source>
</evidence>
<dbReference type="PANTHER" id="PTHR13036">
    <property type="entry name" value="BETA1,4 MANNOSYLTRANSFERASE"/>
    <property type="match status" value="1"/>
</dbReference>
<keyword evidence="3" id="KW-0328">Glycosyltransferase</keyword>